<dbReference type="EMBL" id="VSRR010015954">
    <property type="protein sequence ID" value="MPC58737.1"/>
    <property type="molecule type" value="Genomic_DNA"/>
</dbReference>
<feature type="compositionally biased region" description="Pro residues" evidence="1">
    <location>
        <begin position="83"/>
        <end position="93"/>
    </location>
</feature>
<evidence type="ECO:0000256" key="1">
    <source>
        <dbReference type="SAM" id="MobiDB-lite"/>
    </source>
</evidence>
<protein>
    <submittedName>
        <fullName evidence="2">Uncharacterized protein</fullName>
    </submittedName>
</protein>
<organism evidence="2 3">
    <name type="scientific">Portunus trituberculatus</name>
    <name type="common">Swimming crab</name>
    <name type="synonym">Neptunus trituberculatus</name>
    <dbReference type="NCBI Taxonomy" id="210409"/>
    <lineage>
        <taxon>Eukaryota</taxon>
        <taxon>Metazoa</taxon>
        <taxon>Ecdysozoa</taxon>
        <taxon>Arthropoda</taxon>
        <taxon>Crustacea</taxon>
        <taxon>Multicrustacea</taxon>
        <taxon>Malacostraca</taxon>
        <taxon>Eumalacostraca</taxon>
        <taxon>Eucarida</taxon>
        <taxon>Decapoda</taxon>
        <taxon>Pleocyemata</taxon>
        <taxon>Brachyura</taxon>
        <taxon>Eubrachyura</taxon>
        <taxon>Portunoidea</taxon>
        <taxon>Portunidae</taxon>
        <taxon>Portuninae</taxon>
        <taxon>Portunus</taxon>
    </lineage>
</organism>
<accession>A0A5B7GNC0</accession>
<dbReference type="Proteomes" id="UP000324222">
    <property type="component" value="Unassembled WGS sequence"/>
</dbReference>
<feature type="compositionally biased region" description="Basic and acidic residues" evidence="1">
    <location>
        <begin position="1"/>
        <end position="10"/>
    </location>
</feature>
<dbReference type="AlphaFoldDB" id="A0A5B7GNC0"/>
<evidence type="ECO:0000313" key="2">
    <source>
        <dbReference type="EMBL" id="MPC58737.1"/>
    </source>
</evidence>
<feature type="compositionally biased region" description="Polar residues" evidence="1">
    <location>
        <begin position="17"/>
        <end position="29"/>
    </location>
</feature>
<feature type="compositionally biased region" description="Polar residues" evidence="1">
    <location>
        <begin position="49"/>
        <end position="80"/>
    </location>
</feature>
<name>A0A5B7GNC0_PORTR</name>
<comment type="caution">
    <text evidence="2">The sequence shown here is derived from an EMBL/GenBank/DDBJ whole genome shotgun (WGS) entry which is preliminary data.</text>
</comment>
<feature type="region of interest" description="Disordered" evidence="1">
    <location>
        <begin position="1"/>
        <end position="103"/>
    </location>
</feature>
<gene>
    <name evidence="2" type="ORF">E2C01_052746</name>
</gene>
<sequence length="103" mass="11395">MNHLKSREPTPIDMAMTITQQHDNQQNAHPHQALNDDLLIIDQGEEENIYSTGRSKAPPQRSSQNGLPRSASLPLNNGSQKRAPPPRPPPPKKNPSHVSIVLD</sequence>
<proteinExistence type="predicted"/>
<reference evidence="2 3" key="1">
    <citation type="submission" date="2019-05" db="EMBL/GenBank/DDBJ databases">
        <title>Another draft genome of Portunus trituberculatus and its Hox gene families provides insights of decapod evolution.</title>
        <authorList>
            <person name="Jeong J.-H."/>
            <person name="Song I."/>
            <person name="Kim S."/>
            <person name="Choi T."/>
            <person name="Kim D."/>
            <person name="Ryu S."/>
            <person name="Kim W."/>
        </authorList>
    </citation>
    <scope>NUCLEOTIDE SEQUENCE [LARGE SCALE GENOMIC DNA]</scope>
    <source>
        <tissue evidence="2">Muscle</tissue>
    </source>
</reference>
<keyword evidence="3" id="KW-1185">Reference proteome</keyword>
<evidence type="ECO:0000313" key="3">
    <source>
        <dbReference type="Proteomes" id="UP000324222"/>
    </source>
</evidence>
<dbReference type="OrthoDB" id="27823at2759"/>